<gene>
    <name evidence="2" type="ORF">C7212DRAFT_312721</name>
</gene>
<sequence length="59" mass="6294">MVEQGNRGGIQKREGEAKGMEDKGGKGKGRGGKERKKEVGKKDKDGERRLLGKILGGNG</sequence>
<comment type="caution">
    <text evidence="2">The sequence shown here is derived from an EMBL/GenBank/DDBJ whole genome shotgun (WGS) entry which is preliminary data.</text>
</comment>
<proteinExistence type="predicted"/>
<evidence type="ECO:0000313" key="3">
    <source>
        <dbReference type="Proteomes" id="UP000246991"/>
    </source>
</evidence>
<feature type="region of interest" description="Disordered" evidence="1">
    <location>
        <begin position="1"/>
        <end position="59"/>
    </location>
</feature>
<dbReference type="EMBL" id="PYWC01000018">
    <property type="protein sequence ID" value="PWW77949.1"/>
    <property type="molecule type" value="Genomic_DNA"/>
</dbReference>
<reference evidence="2 3" key="1">
    <citation type="submission" date="2018-03" db="EMBL/GenBank/DDBJ databases">
        <title>Genomes of Pezizomycetes fungi and the evolution of truffles.</title>
        <authorList>
            <person name="Murat C."/>
            <person name="Payen T."/>
            <person name="Noel B."/>
            <person name="Kuo A."/>
            <person name="Martin F.M."/>
        </authorList>
    </citation>
    <scope>NUCLEOTIDE SEQUENCE [LARGE SCALE GENOMIC DNA]</scope>
    <source>
        <strain evidence="2">091103-1</strain>
    </source>
</reference>
<protein>
    <submittedName>
        <fullName evidence="2">Uncharacterized protein</fullName>
    </submittedName>
</protein>
<evidence type="ECO:0000313" key="2">
    <source>
        <dbReference type="EMBL" id="PWW77949.1"/>
    </source>
</evidence>
<organism evidence="2 3">
    <name type="scientific">Tuber magnatum</name>
    <name type="common">white Piedmont truffle</name>
    <dbReference type="NCBI Taxonomy" id="42249"/>
    <lineage>
        <taxon>Eukaryota</taxon>
        <taxon>Fungi</taxon>
        <taxon>Dikarya</taxon>
        <taxon>Ascomycota</taxon>
        <taxon>Pezizomycotina</taxon>
        <taxon>Pezizomycetes</taxon>
        <taxon>Pezizales</taxon>
        <taxon>Tuberaceae</taxon>
        <taxon>Tuber</taxon>
    </lineage>
</organism>
<keyword evidence="3" id="KW-1185">Reference proteome</keyword>
<evidence type="ECO:0000256" key="1">
    <source>
        <dbReference type="SAM" id="MobiDB-lite"/>
    </source>
</evidence>
<accession>A0A317SU62</accession>
<dbReference type="Proteomes" id="UP000246991">
    <property type="component" value="Unassembled WGS sequence"/>
</dbReference>
<feature type="non-terminal residue" evidence="2">
    <location>
        <position position="59"/>
    </location>
</feature>
<feature type="compositionally biased region" description="Basic and acidic residues" evidence="1">
    <location>
        <begin position="11"/>
        <end position="50"/>
    </location>
</feature>
<dbReference type="AlphaFoldDB" id="A0A317SU62"/>
<name>A0A317SU62_9PEZI</name>